<comment type="function">
    <text evidence="5">One of two assembly initiator proteins, it binds directly to the 5'-end of the 23S rRNA, where it nucleates assembly of the 50S subunit.</text>
</comment>
<evidence type="ECO:0000256" key="4">
    <source>
        <dbReference type="ARBA" id="ARBA00035206"/>
    </source>
</evidence>
<keyword evidence="5" id="KW-0699">rRNA-binding</keyword>
<name>A0A1F4S513_UNCSA</name>
<comment type="similarity">
    <text evidence="1 5 6">Belongs to the universal ribosomal protein uL24 family.</text>
</comment>
<keyword evidence="2 5" id="KW-0689">Ribosomal protein</keyword>
<organism evidence="8 9">
    <name type="scientific">candidate division WOR-1 bacterium RIFOXYB2_FULL_36_35</name>
    <dbReference type="NCBI Taxonomy" id="1802578"/>
    <lineage>
        <taxon>Bacteria</taxon>
        <taxon>Bacillati</taxon>
        <taxon>Saganbacteria</taxon>
    </lineage>
</organism>
<dbReference type="InterPro" id="IPR014722">
    <property type="entry name" value="Rib_uL2_dom2"/>
</dbReference>
<evidence type="ECO:0000256" key="5">
    <source>
        <dbReference type="HAMAP-Rule" id="MF_01326"/>
    </source>
</evidence>
<evidence type="ECO:0000259" key="7">
    <source>
        <dbReference type="SMART" id="SM00739"/>
    </source>
</evidence>
<dbReference type="GO" id="GO:0003735">
    <property type="term" value="F:structural constituent of ribosome"/>
    <property type="evidence" value="ECO:0007669"/>
    <property type="project" value="InterPro"/>
</dbReference>
<dbReference type="GO" id="GO:1990904">
    <property type="term" value="C:ribonucleoprotein complex"/>
    <property type="evidence" value="ECO:0007669"/>
    <property type="project" value="UniProtKB-KW"/>
</dbReference>
<dbReference type="PANTHER" id="PTHR12903">
    <property type="entry name" value="MITOCHONDRIAL RIBOSOMAL PROTEIN L24"/>
    <property type="match status" value="1"/>
</dbReference>
<dbReference type="PROSITE" id="PS01108">
    <property type="entry name" value="RIBOSOMAL_L24"/>
    <property type="match status" value="1"/>
</dbReference>
<reference evidence="8 9" key="1">
    <citation type="journal article" date="2016" name="Nat. Commun.">
        <title>Thousands of microbial genomes shed light on interconnected biogeochemical processes in an aquifer system.</title>
        <authorList>
            <person name="Anantharaman K."/>
            <person name="Brown C.T."/>
            <person name="Hug L.A."/>
            <person name="Sharon I."/>
            <person name="Castelle C.J."/>
            <person name="Probst A.J."/>
            <person name="Thomas B.C."/>
            <person name="Singh A."/>
            <person name="Wilkins M.J."/>
            <person name="Karaoz U."/>
            <person name="Brodie E.L."/>
            <person name="Williams K.H."/>
            <person name="Hubbard S.S."/>
            <person name="Banfield J.F."/>
        </authorList>
    </citation>
    <scope>NUCLEOTIDE SEQUENCE [LARGE SCALE GENOMIC DNA]</scope>
</reference>
<feature type="domain" description="KOW" evidence="7">
    <location>
        <begin position="12"/>
        <end position="39"/>
    </location>
</feature>
<dbReference type="InterPro" id="IPR008991">
    <property type="entry name" value="Translation_prot_SH3-like_sf"/>
</dbReference>
<evidence type="ECO:0000256" key="1">
    <source>
        <dbReference type="ARBA" id="ARBA00010618"/>
    </source>
</evidence>
<dbReference type="Gene3D" id="2.30.30.30">
    <property type="match status" value="1"/>
</dbReference>
<dbReference type="SUPFAM" id="SSF50104">
    <property type="entry name" value="Translation proteins SH3-like domain"/>
    <property type="match status" value="1"/>
</dbReference>
<dbReference type="InterPro" id="IPR041988">
    <property type="entry name" value="Ribosomal_uL24_KOW"/>
</dbReference>
<dbReference type="HAMAP" id="MF_01326_B">
    <property type="entry name" value="Ribosomal_uL24_B"/>
    <property type="match status" value="1"/>
</dbReference>
<keyword evidence="5" id="KW-0694">RNA-binding</keyword>
<dbReference type="Pfam" id="PF00467">
    <property type="entry name" value="KOW"/>
    <property type="match status" value="1"/>
</dbReference>
<dbReference type="GO" id="GO:0019843">
    <property type="term" value="F:rRNA binding"/>
    <property type="evidence" value="ECO:0007669"/>
    <property type="project" value="UniProtKB-UniRule"/>
</dbReference>
<evidence type="ECO:0000256" key="6">
    <source>
        <dbReference type="RuleBase" id="RU003477"/>
    </source>
</evidence>
<protein>
    <recommendedName>
        <fullName evidence="4 5">Large ribosomal subunit protein uL24</fullName>
    </recommendedName>
</protein>
<dbReference type="Pfam" id="PF17136">
    <property type="entry name" value="ribosomal_L24"/>
    <property type="match status" value="1"/>
</dbReference>
<sequence length="110" mass="12361">MYRVKVKNKKLKIKKDDKVLILAGKDKGKKGKVLRLLTKSNRAIVEGINIVKKHQKPTRNFQGGIIEKPGSIDMSNLMVVCSKCNEPSRLGKDKEGLRICKKCEAIIDKS</sequence>
<dbReference type="GO" id="GO:0005840">
    <property type="term" value="C:ribosome"/>
    <property type="evidence" value="ECO:0007669"/>
    <property type="project" value="UniProtKB-KW"/>
</dbReference>
<comment type="caution">
    <text evidence="8">The sequence shown here is derived from an EMBL/GenBank/DDBJ whole genome shotgun (WGS) entry which is preliminary data.</text>
</comment>
<dbReference type="NCBIfam" id="TIGR01079">
    <property type="entry name" value="rplX_bact"/>
    <property type="match status" value="1"/>
</dbReference>
<gene>
    <name evidence="5" type="primary">rplX</name>
    <name evidence="8" type="ORF">A2290_03935</name>
</gene>
<comment type="subunit">
    <text evidence="5">Part of the 50S ribosomal subunit.</text>
</comment>
<keyword evidence="3 5" id="KW-0687">Ribonucleoprotein</keyword>
<evidence type="ECO:0000256" key="2">
    <source>
        <dbReference type="ARBA" id="ARBA00022980"/>
    </source>
</evidence>
<dbReference type="GO" id="GO:0006412">
    <property type="term" value="P:translation"/>
    <property type="evidence" value="ECO:0007669"/>
    <property type="project" value="UniProtKB-UniRule"/>
</dbReference>
<dbReference type="SMART" id="SM00739">
    <property type="entry name" value="KOW"/>
    <property type="match status" value="1"/>
</dbReference>
<dbReference type="AlphaFoldDB" id="A0A1F4S513"/>
<evidence type="ECO:0000313" key="8">
    <source>
        <dbReference type="EMBL" id="OGC15522.1"/>
    </source>
</evidence>
<comment type="function">
    <text evidence="5">One of the proteins that surrounds the polypeptide exit tunnel on the outside of the subunit.</text>
</comment>
<evidence type="ECO:0000256" key="3">
    <source>
        <dbReference type="ARBA" id="ARBA00023274"/>
    </source>
</evidence>
<evidence type="ECO:0000313" key="9">
    <source>
        <dbReference type="Proteomes" id="UP000177905"/>
    </source>
</evidence>
<proteinExistence type="inferred from homology"/>
<dbReference type="InterPro" id="IPR003256">
    <property type="entry name" value="Ribosomal_uL24"/>
</dbReference>
<dbReference type="InterPro" id="IPR057264">
    <property type="entry name" value="Ribosomal_uL24_C"/>
</dbReference>
<dbReference type="InterPro" id="IPR005824">
    <property type="entry name" value="KOW"/>
</dbReference>
<dbReference type="CDD" id="cd06089">
    <property type="entry name" value="KOW_RPL26"/>
    <property type="match status" value="1"/>
</dbReference>
<dbReference type="InterPro" id="IPR005825">
    <property type="entry name" value="Ribosomal_uL24_CS"/>
</dbReference>
<dbReference type="Proteomes" id="UP000177905">
    <property type="component" value="Unassembled WGS sequence"/>
</dbReference>
<dbReference type="EMBL" id="MEUA01000019">
    <property type="protein sequence ID" value="OGC15522.1"/>
    <property type="molecule type" value="Genomic_DNA"/>
</dbReference>
<accession>A0A1F4S513</accession>